<dbReference type="InterPro" id="IPR023753">
    <property type="entry name" value="FAD/NAD-binding_dom"/>
</dbReference>
<feature type="domain" description="FAD/NAD(P)-binding" evidence="5">
    <location>
        <begin position="4"/>
        <end position="289"/>
    </location>
</feature>
<evidence type="ECO:0000256" key="2">
    <source>
        <dbReference type="ARBA" id="ARBA00022630"/>
    </source>
</evidence>
<dbReference type="InterPro" id="IPR016156">
    <property type="entry name" value="FAD/NAD-linked_Rdtase_dimer_sf"/>
</dbReference>
<evidence type="ECO:0000259" key="4">
    <source>
        <dbReference type="Pfam" id="PF02852"/>
    </source>
</evidence>
<dbReference type="InterPro" id="IPR004099">
    <property type="entry name" value="Pyr_nucl-diS_OxRdtase_dimer"/>
</dbReference>
<dbReference type="PRINTS" id="PR00411">
    <property type="entry name" value="PNDRDTASEI"/>
</dbReference>
<dbReference type="RefSeq" id="WP_186869197.1">
    <property type="nucleotide sequence ID" value="NZ_JACOOL010000004.1"/>
</dbReference>
<sequence>MKTEVLIIGGGPAGVEAALVASHYSNQVTLVSNTAVGDWKAGYTNIFLEQIEEIKRARSFSNPKFHRIYQDWLAHQQDLLQKANVQLVHGHASFLNESTINVITPSNHEFLLTSEKIIIANGSRPIFPENMKPNGRNIFSYQNLIEMNSIPASIIIIGDSPIGYEAVNLFRQLAVKVTWLLPEKENPLLDDDIISFMHALYQDSGVMIERGPWITDIRNGNSSVTAIRQDGEIFEAEAAFLTLGFRSNLDTLAIENTNLQLNQNGSVDCNMLGQTARESIYIVGDAQGANSLTGVQAKAMARAAALHAVGQDAVISDILPFSFNENPQIATIGEYRANGEDLYFLKTPYDTKNFKAFMANQREGFLKIVWDRQHVIKGASCIGHQAKDIISMIGWMIQHHYTIEDAERLIGPHPSAAELLVSALREVKFQQHF</sequence>
<dbReference type="Proteomes" id="UP000637359">
    <property type="component" value="Unassembled WGS sequence"/>
</dbReference>
<dbReference type="AlphaFoldDB" id="A0A923RHB9"/>
<proteinExistence type="predicted"/>
<dbReference type="Gene3D" id="3.30.390.30">
    <property type="match status" value="1"/>
</dbReference>
<dbReference type="InterPro" id="IPR036188">
    <property type="entry name" value="FAD/NAD-bd_sf"/>
</dbReference>
<dbReference type="PRINTS" id="PR00368">
    <property type="entry name" value="FADPNR"/>
</dbReference>
<dbReference type="SUPFAM" id="SSF51905">
    <property type="entry name" value="FAD/NAD(P)-binding domain"/>
    <property type="match status" value="1"/>
</dbReference>
<gene>
    <name evidence="6" type="ORF">H8S33_06565</name>
</gene>
<keyword evidence="2" id="KW-0285">Flavoprotein</keyword>
<dbReference type="GO" id="GO:0003955">
    <property type="term" value="F:NAD(P)H dehydrogenase (quinone) activity"/>
    <property type="evidence" value="ECO:0007669"/>
    <property type="project" value="TreeGrafter"/>
</dbReference>
<dbReference type="PANTHER" id="PTHR43014:SF2">
    <property type="entry name" value="MERCURIC REDUCTASE"/>
    <property type="match status" value="1"/>
</dbReference>
<evidence type="ECO:0000256" key="3">
    <source>
        <dbReference type="ARBA" id="ARBA00022827"/>
    </source>
</evidence>
<dbReference type="SUPFAM" id="SSF55424">
    <property type="entry name" value="FAD/NAD-linked reductases, dimerisation (C-terminal) domain"/>
    <property type="match status" value="1"/>
</dbReference>
<keyword evidence="7" id="KW-1185">Reference proteome</keyword>
<dbReference type="Pfam" id="PF07992">
    <property type="entry name" value="Pyr_redox_2"/>
    <property type="match status" value="1"/>
</dbReference>
<comment type="cofactor">
    <cofactor evidence="1">
        <name>FAD</name>
        <dbReference type="ChEBI" id="CHEBI:57692"/>
    </cofactor>
</comment>
<protein>
    <submittedName>
        <fullName evidence="6">NAD(P)/FAD-dependent oxidoreductase</fullName>
    </submittedName>
</protein>
<evidence type="ECO:0000256" key="1">
    <source>
        <dbReference type="ARBA" id="ARBA00001974"/>
    </source>
</evidence>
<dbReference type="Gene3D" id="3.50.50.60">
    <property type="entry name" value="FAD/NAD(P)-binding domain"/>
    <property type="match status" value="2"/>
</dbReference>
<dbReference type="PANTHER" id="PTHR43014">
    <property type="entry name" value="MERCURIC REDUCTASE"/>
    <property type="match status" value="1"/>
</dbReference>
<reference evidence="6" key="1">
    <citation type="submission" date="2020-08" db="EMBL/GenBank/DDBJ databases">
        <title>Genome public.</title>
        <authorList>
            <person name="Liu C."/>
            <person name="Sun Q."/>
        </authorList>
    </citation>
    <scope>NUCLEOTIDE SEQUENCE</scope>
    <source>
        <strain evidence="6">BX22</strain>
    </source>
</reference>
<organism evidence="6 7">
    <name type="scientific">Ornithinibacillus hominis</name>
    <dbReference type="NCBI Taxonomy" id="2763055"/>
    <lineage>
        <taxon>Bacteria</taxon>
        <taxon>Bacillati</taxon>
        <taxon>Bacillota</taxon>
        <taxon>Bacilli</taxon>
        <taxon>Bacillales</taxon>
        <taxon>Bacillaceae</taxon>
        <taxon>Ornithinibacillus</taxon>
    </lineage>
</organism>
<evidence type="ECO:0000259" key="5">
    <source>
        <dbReference type="Pfam" id="PF07992"/>
    </source>
</evidence>
<dbReference type="EMBL" id="JACOOL010000004">
    <property type="protein sequence ID" value="MBC5636485.1"/>
    <property type="molecule type" value="Genomic_DNA"/>
</dbReference>
<dbReference type="Pfam" id="PF02852">
    <property type="entry name" value="Pyr_redox_dim"/>
    <property type="match status" value="1"/>
</dbReference>
<feature type="domain" description="Pyridine nucleotide-disulphide oxidoreductase dimerisation" evidence="4">
    <location>
        <begin position="327"/>
        <end position="422"/>
    </location>
</feature>
<name>A0A923RHB9_9BACI</name>
<comment type="caution">
    <text evidence="6">The sequence shown here is derived from an EMBL/GenBank/DDBJ whole genome shotgun (WGS) entry which is preliminary data.</text>
</comment>
<dbReference type="GO" id="GO:0050660">
    <property type="term" value="F:flavin adenine dinucleotide binding"/>
    <property type="evidence" value="ECO:0007669"/>
    <property type="project" value="TreeGrafter"/>
</dbReference>
<accession>A0A923RHB9</accession>
<evidence type="ECO:0000313" key="6">
    <source>
        <dbReference type="EMBL" id="MBC5636485.1"/>
    </source>
</evidence>
<keyword evidence="3" id="KW-0274">FAD</keyword>
<evidence type="ECO:0000313" key="7">
    <source>
        <dbReference type="Proteomes" id="UP000637359"/>
    </source>
</evidence>